<accession>A0A977PU19</accession>
<dbReference type="KEGG" id="wna:KA717_27645"/>
<gene>
    <name evidence="1" type="ORF">KA717_27645</name>
</gene>
<reference evidence="1" key="1">
    <citation type="submission" date="2021-04" db="EMBL/GenBank/DDBJ databases">
        <title>Genome sequence of Woronichinia naegeliana from Washington state freshwater lake bloom.</title>
        <authorList>
            <person name="Dreher T.W."/>
        </authorList>
    </citation>
    <scope>NUCLEOTIDE SEQUENCE</scope>
    <source>
        <strain evidence="1">WA131</strain>
    </source>
</reference>
<name>A0A977PU19_9CYAN</name>
<organism evidence="1">
    <name type="scientific">Woronichinia naegeliana WA131</name>
    <dbReference type="NCBI Taxonomy" id="2824559"/>
    <lineage>
        <taxon>Bacteria</taxon>
        <taxon>Bacillati</taxon>
        <taxon>Cyanobacteriota</taxon>
        <taxon>Cyanophyceae</taxon>
        <taxon>Synechococcales</taxon>
        <taxon>Coelosphaeriaceae</taxon>
        <taxon>Woronichinia</taxon>
    </lineage>
</organism>
<evidence type="ECO:0000313" key="1">
    <source>
        <dbReference type="EMBL" id="UXE59531.1"/>
    </source>
</evidence>
<dbReference type="Proteomes" id="UP001065613">
    <property type="component" value="Chromosome"/>
</dbReference>
<dbReference type="AlphaFoldDB" id="A0A977PU19"/>
<dbReference type="EMBL" id="CP073041">
    <property type="protein sequence ID" value="UXE59531.1"/>
    <property type="molecule type" value="Genomic_DNA"/>
</dbReference>
<protein>
    <submittedName>
        <fullName evidence="1">Uncharacterized protein</fullName>
    </submittedName>
</protein>
<proteinExistence type="predicted"/>
<sequence length="72" mass="8199">MGIDVHAVQIGRHITLEELAEVGIQLSDWLLLKHEFTLTNKDWEDGEHYVVNVEKTVSSVKCLGWSSHIKSK</sequence>